<dbReference type="SUPFAM" id="SSF141868">
    <property type="entry name" value="EAL domain-like"/>
    <property type="match status" value="1"/>
</dbReference>
<feature type="domain" description="GGDEF" evidence="2">
    <location>
        <begin position="169"/>
        <end position="302"/>
    </location>
</feature>
<evidence type="ECO:0000313" key="3">
    <source>
        <dbReference type="EMBL" id="SEO75161.1"/>
    </source>
</evidence>
<name>A0A1H8S926_9ACTN</name>
<dbReference type="InterPro" id="IPR029787">
    <property type="entry name" value="Nucleotide_cyclase"/>
</dbReference>
<dbReference type="InterPro" id="IPR001633">
    <property type="entry name" value="EAL_dom"/>
</dbReference>
<dbReference type="PANTHER" id="PTHR44757:SF2">
    <property type="entry name" value="BIOFILM ARCHITECTURE MAINTENANCE PROTEIN MBAA"/>
    <property type="match status" value="1"/>
</dbReference>
<dbReference type="Proteomes" id="UP000198960">
    <property type="component" value="Unassembled WGS sequence"/>
</dbReference>
<dbReference type="Pfam" id="PF00990">
    <property type="entry name" value="GGDEF"/>
    <property type="match status" value="1"/>
</dbReference>
<dbReference type="SMART" id="SM00052">
    <property type="entry name" value="EAL"/>
    <property type="match status" value="1"/>
</dbReference>
<dbReference type="EMBL" id="FOEE01000004">
    <property type="protein sequence ID" value="SEO75161.1"/>
    <property type="molecule type" value="Genomic_DNA"/>
</dbReference>
<dbReference type="AlphaFoldDB" id="A0A1H8S926"/>
<keyword evidence="4" id="KW-1185">Reference proteome</keyword>
<evidence type="ECO:0000259" key="2">
    <source>
        <dbReference type="PROSITE" id="PS50887"/>
    </source>
</evidence>
<reference evidence="4" key="1">
    <citation type="submission" date="2016-10" db="EMBL/GenBank/DDBJ databases">
        <authorList>
            <person name="Varghese N."/>
            <person name="Submissions S."/>
        </authorList>
    </citation>
    <scope>NUCLEOTIDE SEQUENCE [LARGE SCALE GENOMIC DNA]</scope>
    <source>
        <strain evidence="4">DSM 45413</strain>
    </source>
</reference>
<dbReference type="PROSITE" id="PS50883">
    <property type="entry name" value="EAL"/>
    <property type="match status" value="1"/>
</dbReference>
<evidence type="ECO:0000313" key="4">
    <source>
        <dbReference type="Proteomes" id="UP000198960"/>
    </source>
</evidence>
<proteinExistence type="predicted"/>
<dbReference type="SUPFAM" id="SSF55073">
    <property type="entry name" value="Nucleotide cyclase"/>
    <property type="match status" value="1"/>
</dbReference>
<sequence length="577" mass="61499">MPESDSAPQDAAVSAVLDALSSPALLLGTDGRIRHANGGWHAKVAALADDRLAEVHRTTDYVGLTRRLARTPEALAFADRLDALLRGDLDEVRYDYTISSPGCCRWYRLTATRLDVADRIIVTHVDVTAEVQASRETDWLSRHDRLTELPNRAYLHDLLDGELRRTNRGPVSLLVLDLDGFAEVNDTLGQEAGDALLREVAGRLRALARGGDSVARLGGDEFVLLCPDTGADGLEALAERCRTELARPFTPCGRTVRLSACIGLVTTGGATGAGSADLVRDAGLALHAAKTGGHDRLRRFTPDLLAAAAQRAGLAAELREAIPAGQLVLHYQPIMYVPTRACTGVETLVRWQHPTRGLLGPGEFLPTAEQHDLMLPLTRWVLRAAAEQTVEWQRRGLSLVTGVNVHAGHFATGTLVTDVLGALADAGLPPSQLVIELTETAVAEDSEAAAAQFRELRRAGVEVSLDDFGSGFSSLSQIVSMPAGIIKIDRGLVGFAPGRRRRSAAAIAAVVAMGAACGMRTLAEGVETAEQFDLAVELGCTFAQGYHLARPMPADELFAWMAARPEHRSAVAAGVGA</sequence>
<dbReference type="CDD" id="cd01949">
    <property type="entry name" value="GGDEF"/>
    <property type="match status" value="1"/>
</dbReference>
<feature type="domain" description="EAL" evidence="1">
    <location>
        <begin position="311"/>
        <end position="565"/>
    </location>
</feature>
<dbReference type="CDD" id="cd01948">
    <property type="entry name" value="EAL"/>
    <property type="match status" value="1"/>
</dbReference>
<dbReference type="SMART" id="SM00267">
    <property type="entry name" value="GGDEF"/>
    <property type="match status" value="1"/>
</dbReference>
<dbReference type="InterPro" id="IPR035919">
    <property type="entry name" value="EAL_sf"/>
</dbReference>
<dbReference type="Gene3D" id="3.30.70.270">
    <property type="match status" value="1"/>
</dbReference>
<dbReference type="InterPro" id="IPR043128">
    <property type="entry name" value="Rev_trsase/Diguanyl_cyclase"/>
</dbReference>
<dbReference type="PROSITE" id="PS50887">
    <property type="entry name" value="GGDEF"/>
    <property type="match status" value="1"/>
</dbReference>
<gene>
    <name evidence="3" type="ORF">SAMN05660991_01521</name>
</gene>
<organism evidence="3 4">
    <name type="scientific">Trujillonella endophytica</name>
    <dbReference type="NCBI Taxonomy" id="673521"/>
    <lineage>
        <taxon>Bacteria</taxon>
        <taxon>Bacillati</taxon>
        <taxon>Actinomycetota</taxon>
        <taxon>Actinomycetes</taxon>
        <taxon>Geodermatophilales</taxon>
        <taxon>Geodermatophilaceae</taxon>
        <taxon>Trujillonella</taxon>
    </lineage>
</organism>
<dbReference type="RefSeq" id="WP_244524521.1">
    <property type="nucleotide sequence ID" value="NZ_FOEE01000004.1"/>
</dbReference>
<dbReference type="NCBIfam" id="TIGR00254">
    <property type="entry name" value="GGDEF"/>
    <property type="match status" value="1"/>
</dbReference>
<evidence type="ECO:0000259" key="1">
    <source>
        <dbReference type="PROSITE" id="PS50883"/>
    </source>
</evidence>
<protein>
    <submittedName>
        <fullName evidence="3">Diguanylate cyclase (GGDEF) domain-containing protein</fullName>
    </submittedName>
</protein>
<dbReference type="STRING" id="673521.SAMN05660991_01521"/>
<dbReference type="InterPro" id="IPR000160">
    <property type="entry name" value="GGDEF_dom"/>
</dbReference>
<dbReference type="Gene3D" id="3.20.20.450">
    <property type="entry name" value="EAL domain"/>
    <property type="match status" value="1"/>
</dbReference>
<dbReference type="InterPro" id="IPR052155">
    <property type="entry name" value="Biofilm_reg_signaling"/>
</dbReference>
<dbReference type="Pfam" id="PF00563">
    <property type="entry name" value="EAL"/>
    <property type="match status" value="1"/>
</dbReference>
<accession>A0A1H8S926</accession>
<dbReference type="PANTHER" id="PTHR44757">
    <property type="entry name" value="DIGUANYLATE CYCLASE DGCP"/>
    <property type="match status" value="1"/>
</dbReference>